<reference evidence="2 3" key="1">
    <citation type="submission" date="2014-04" db="EMBL/GenBank/DDBJ databases">
        <title>Evolutionary Origins and Diversification of the Mycorrhizal Mutualists.</title>
        <authorList>
            <consortium name="DOE Joint Genome Institute"/>
            <consortium name="Mycorrhizal Genomics Consortium"/>
            <person name="Kohler A."/>
            <person name="Kuo A."/>
            <person name="Nagy L.G."/>
            <person name="Floudas D."/>
            <person name="Copeland A."/>
            <person name="Barry K.W."/>
            <person name="Cichocki N."/>
            <person name="Veneault-Fourrey C."/>
            <person name="LaButti K."/>
            <person name="Lindquist E.A."/>
            <person name="Lipzen A."/>
            <person name="Lundell T."/>
            <person name="Morin E."/>
            <person name="Murat C."/>
            <person name="Riley R."/>
            <person name="Ohm R."/>
            <person name="Sun H."/>
            <person name="Tunlid A."/>
            <person name="Henrissat B."/>
            <person name="Grigoriev I.V."/>
            <person name="Hibbett D.S."/>
            <person name="Martin F."/>
        </authorList>
    </citation>
    <scope>NUCLEOTIDE SEQUENCE [LARGE SCALE GENOMIC DNA]</scope>
    <source>
        <strain evidence="2 3">Koide BX008</strain>
    </source>
</reference>
<organism evidence="2 3">
    <name type="scientific">Amanita muscaria (strain Koide BX008)</name>
    <dbReference type="NCBI Taxonomy" id="946122"/>
    <lineage>
        <taxon>Eukaryota</taxon>
        <taxon>Fungi</taxon>
        <taxon>Dikarya</taxon>
        <taxon>Basidiomycota</taxon>
        <taxon>Agaricomycotina</taxon>
        <taxon>Agaricomycetes</taxon>
        <taxon>Agaricomycetidae</taxon>
        <taxon>Agaricales</taxon>
        <taxon>Pluteineae</taxon>
        <taxon>Amanitaceae</taxon>
        <taxon>Amanita</taxon>
    </lineage>
</organism>
<keyword evidence="3" id="KW-1185">Reference proteome</keyword>
<evidence type="ECO:0000313" key="2">
    <source>
        <dbReference type="EMBL" id="KIL54889.1"/>
    </source>
</evidence>
<accession>A0A0C2SLS8</accession>
<dbReference type="EMBL" id="KN818607">
    <property type="protein sequence ID" value="KIL54889.1"/>
    <property type="molecule type" value="Genomic_DNA"/>
</dbReference>
<gene>
    <name evidence="2" type="ORF">M378DRAFT_673461</name>
</gene>
<dbReference type="AlphaFoldDB" id="A0A0C2SLS8"/>
<dbReference type="STRING" id="946122.A0A0C2SLS8"/>
<feature type="region of interest" description="Disordered" evidence="1">
    <location>
        <begin position="68"/>
        <end position="160"/>
    </location>
</feature>
<dbReference type="HOGENOM" id="CLU_1360099_0_0_1"/>
<feature type="compositionally biased region" description="Low complexity" evidence="1">
    <location>
        <begin position="97"/>
        <end position="112"/>
    </location>
</feature>
<evidence type="ECO:0000256" key="1">
    <source>
        <dbReference type="SAM" id="MobiDB-lite"/>
    </source>
</evidence>
<evidence type="ECO:0000313" key="3">
    <source>
        <dbReference type="Proteomes" id="UP000054549"/>
    </source>
</evidence>
<dbReference type="Proteomes" id="UP000054549">
    <property type="component" value="Unassembled WGS sequence"/>
</dbReference>
<feature type="compositionally biased region" description="Low complexity" evidence="1">
    <location>
        <begin position="126"/>
        <end position="145"/>
    </location>
</feature>
<proteinExistence type="predicted"/>
<name>A0A0C2SLS8_AMAMK</name>
<dbReference type="InParanoid" id="A0A0C2SLS8"/>
<sequence>MTDGKIEYDNSVYREQTPVDVADESMKTEVTMLMTEHVPASLHFSSMSYTSLAPATWGQESFPTLDMPPAPKKIVPGLSSPTAPPVQSAWGNRPFKSAPAPSSPRCSALAPPENCTAHQVWAKNKSSTTQPAASPSTSANPPSGSGKISPAKPNMLRNQVPLRPPTLRLYTFYYLDINEQDGEHSLGHCSLQEVSCYSRGC</sequence>
<protein>
    <submittedName>
        <fullName evidence="2">Uncharacterized protein</fullName>
    </submittedName>
</protein>